<dbReference type="EMBL" id="NFJX01000039">
    <property type="protein sequence ID" value="OUP13361.1"/>
    <property type="molecule type" value="Genomic_DNA"/>
</dbReference>
<organism evidence="1 15">
    <name type="scientific">Parabacteroides distasonis</name>
    <dbReference type="NCBI Taxonomy" id="823"/>
    <lineage>
        <taxon>Bacteria</taxon>
        <taxon>Pseudomonadati</taxon>
        <taxon>Bacteroidota</taxon>
        <taxon>Bacteroidia</taxon>
        <taxon>Bacteroidales</taxon>
        <taxon>Tannerellaceae</taxon>
        <taxon>Parabacteroides</taxon>
    </lineage>
</organism>
<dbReference type="EMBL" id="JAQMPX010000123">
    <property type="protein sequence ID" value="MDB9140125.1"/>
    <property type="molecule type" value="Genomic_DNA"/>
</dbReference>
<evidence type="ECO:0000313" key="10">
    <source>
        <dbReference type="EMBL" id="OUP13361.1"/>
    </source>
</evidence>
<dbReference type="Proteomes" id="UP000501982">
    <property type="component" value="Chromosome"/>
</dbReference>
<accession>A0A173W4B3</accession>
<protein>
    <submittedName>
        <fullName evidence="3">DUF4248 domain-containing protein</fullName>
    </submittedName>
</protein>
<evidence type="ECO:0000313" key="13">
    <source>
        <dbReference type="EMBL" id="WET66074.1"/>
    </source>
</evidence>
<reference evidence="16" key="2">
    <citation type="submission" date="2017-04" db="EMBL/GenBank/DDBJ databases">
        <title>Function of individual gut microbiota members based on whole genome sequencing of pure cultures obtained from chicken caecum.</title>
        <authorList>
            <person name="Medvecky M."/>
            <person name="Cejkova D."/>
            <person name="Polansky O."/>
            <person name="Karasova D."/>
            <person name="Kubasova T."/>
            <person name="Cizek A."/>
            <person name="Rychlik I."/>
        </authorList>
    </citation>
    <scope>NUCLEOTIDE SEQUENCE [LARGE SCALE GENOMIC DNA]</scope>
    <source>
        <strain evidence="16">An199</strain>
    </source>
</reference>
<proteinExistence type="predicted"/>
<dbReference type="EMBL" id="CP120353">
    <property type="protein sequence ID" value="WET66074.1"/>
    <property type="molecule type" value="Genomic_DNA"/>
</dbReference>
<dbReference type="Proteomes" id="UP000441609">
    <property type="component" value="Unassembled WGS sequence"/>
</dbReference>
<dbReference type="EMBL" id="WKMX01000028">
    <property type="protein sequence ID" value="MRZ08706.1"/>
    <property type="molecule type" value="Genomic_DNA"/>
</dbReference>
<evidence type="ECO:0000313" key="16">
    <source>
        <dbReference type="Proteomes" id="UP000195950"/>
    </source>
</evidence>
<dbReference type="EMBL" id="WKMW01000031">
    <property type="protein sequence ID" value="MRY86814.1"/>
    <property type="molecule type" value="Genomic_DNA"/>
</dbReference>
<dbReference type="Proteomes" id="UP000471216">
    <property type="component" value="Unassembled WGS sequence"/>
</dbReference>
<dbReference type="Proteomes" id="UP001211522">
    <property type="component" value="Unassembled WGS sequence"/>
</dbReference>
<dbReference type="GeneID" id="93525096"/>
<evidence type="ECO:0000313" key="12">
    <source>
        <dbReference type="EMBL" id="TWV57599.1"/>
    </source>
</evidence>
<dbReference type="OrthoDB" id="1094633at2"/>
<evidence type="ECO:0000313" key="4">
    <source>
        <dbReference type="EMBL" id="MDB9140125.1"/>
    </source>
</evidence>
<dbReference type="RefSeq" id="WP_005855745.1">
    <property type="nucleotide sequence ID" value="NZ_AP019729.1"/>
</dbReference>
<reference evidence="14 15" key="1">
    <citation type="submission" date="2015-09" db="EMBL/GenBank/DDBJ databases">
        <authorList>
            <consortium name="Pathogen Informatics"/>
        </authorList>
    </citation>
    <scope>NUCLEOTIDE SEQUENCE [LARGE SCALE GENOMIC DNA]</scope>
    <source>
        <strain evidence="1 15">2789STDY5608872</strain>
        <strain evidence="2 14">2789STDY5834948</strain>
    </source>
</reference>
<dbReference type="EMBL" id="VOHW01000027">
    <property type="protein sequence ID" value="TWV57599.1"/>
    <property type="molecule type" value="Genomic_DNA"/>
</dbReference>
<evidence type="ECO:0000313" key="22">
    <source>
        <dbReference type="Proteomes" id="UP000471216"/>
    </source>
</evidence>
<evidence type="ECO:0000313" key="2">
    <source>
        <dbReference type="EMBL" id="CUQ53778.1"/>
    </source>
</evidence>
<dbReference type="EMBL" id="WKMO01000011">
    <property type="protein sequence ID" value="MSB74291.1"/>
    <property type="molecule type" value="Genomic_DNA"/>
</dbReference>
<dbReference type="EMBL" id="WKLT01000006">
    <property type="protein sequence ID" value="MRY58059.1"/>
    <property type="molecule type" value="Genomic_DNA"/>
</dbReference>
<dbReference type="InterPro" id="IPR025342">
    <property type="entry name" value="DUF4248"/>
</dbReference>
<gene>
    <name evidence="10" type="ORF">B5F32_21055</name>
    <name evidence="1" type="ORF">ERS852429_04338</name>
    <name evidence="2" type="ORF">ERS852560_03931</name>
    <name evidence="12" type="ORF">FSA05_23040</name>
    <name evidence="7" type="ORF">GKD54_21400</name>
    <name evidence="6" type="ORF">GKD58_21650</name>
    <name evidence="5" type="ORF">GKD59_09080</name>
    <name evidence="8" type="ORF">GKD68_00035</name>
    <name evidence="9" type="ORF">GKD70_13530</name>
    <name evidence="11" type="ORF">HHO38_01500</name>
    <name evidence="3" type="ORF">LI194_10415</name>
    <name evidence="13" type="ORF">P2T59_08815</name>
    <name evidence="4" type="ORF">PN612_16690</name>
</gene>
<dbReference type="EMBL" id="CYXP01000016">
    <property type="protein sequence ID" value="CUN33287.1"/>
    <property type="molecule type" value="Genomic_DNA"/>
</dbReference>
<evidence type="ECO:0000313" key="8">
    <source>
        <dbReference type="EMBL" id="MRZ53145.1"/>
    </source>
</evidence>
<reference evidence="13" key="9">
    <citation type="submission" date="2023-03" db="EMBL/GenBank/DDBJ databases">
        <title>Parabacteroides distasonis, a bacteria resistant against UC.</title>
        <authorList>
            <person name="Dai W."/>
        </authorList>
    </citation>
    <scope>NUCLEOTIDE SEQUENCE</scope>
    <source>
        <strain evidence="13">F1-28</strain>
    </source>
</reference>
<dbReference type="Proteomes" id="UP001198806">
    <property type="component" value="Unassembled WGS sequence"/>
</dbReference>
<reference evidence="4" key="8">
    <citation type="submission" date="2023-01" db="EMBL/GenBank/DDBJ databases">
        <title>Human gut microbiome strain richness.</title>
        <authorList>
            <person name="Chen-Liaw A."/>
        </authorList>
    </citation>
    <scope>NUCLEOTIDE SEQUENCE</scope>
    <source>
        <strain evidence="4">D35st1_E5_D35t1_190705</strain>
    </source>
</reference>
<evidence type="ECO:0000313" key="6">
    <source>
        <dbReference type="EMBL" id="MRY86814.1"/>
    </source>
</evidence>
<reference evidence="12 17" key="5">
    <citation type="submission" date="2019-07" db="EMBL/GenBank/DDBJ databases">
        <title>Genome sequencing of Parabacteroides distasonis iSURF_7.</title>
        <authorList>
            <person name="Degefu H.N."/>
            <person name="Ruoff K.L."/>
            <person name="Price C.E."/>
            <person name="Valls R.A."/>
            <person name="O'Toole G.A."/>
        </authorList>
    </citation>
    <scope>NUCLEOTIDE SEQUENCE [LARGE SCALE GENOMIC DNA]</scope>
    <source>
        <strain evidence="12 17">CFPLTA003_1B</strain>
    </source>
</reference>
<evidence type="ECO:0000313" key="1">
    <source>
        <dbReference type="EMBL" id="CUN33287.1"/>
    </source>
</evidence>
<evidence type="ECO:0000313" key="3">
    <source>
        <dbReference type="EMBL" id="MCB6518210.1"/>
    </source>
</evidence>
<evidence type="ECO:0000313" key="11">
    <source>
        <dbReference type="EMBL" id="QJE27082.1"/>
    </source>
</evidence>
<dbReference type="EMBL" id="CZBM01000021">
    <property type="protein sequence ID" value="CUQ53778.1"/>
    <property type="molecule type" value="Genomic_DNA"/>
</dbReference>
<dbReference type="Proteomes" id="UP000463337">
    <property type="component" value="Unassembled WGS sequence"/>
</dbReference>
<dbReference type="EMBL" id="WKNE01000001">
    <property type="protein sequence ID" value="MRZ53145.1"/>
    <property type="molecule type" value="Genomic_DNA"/>
</dbReference>
<reference evidence="11 23" key="6">
    <citation type="submission" date="2020-04" db="EMBL/GenBank/DDBJ databases">
        <title>Complete Genomes and Methylome analysis of CBBP consortium that reverse antibiotic-induced susceptibility to vancomycin-resistant Enterococcus faecium infection.</title>
        <authorList>
            <person name="Fomenkov A."/>
            <person name="Zhang Z."/>
            <person name="Pamer E."/>
            <person name="Roberts R.J."/>
        </authorList>
    </citation>
    <scope>NUCLEOTIDE SEQUENCE [LARGE SCALE GENOMIC DNA]</scope>
    <source>
        <strain evidence="23">CBBP</strain>
        <strain evidence="11">CBBP-1</strain>
    </source>
</reference>
<evidence type="ECO:0000313" key="18">
    <source>
        <dbReference type="Proteomes" id="UP000432516"/>
    </source>
</evidence>
<evidence type="ECO:0000313" key="17">
    <source>
        <dbReference type="Proteomes" id="UP000315827"/>
    </source>
</evidence>
<evidence type="ECO:0000313" key="9">
    <source>
        <dbReference type="EMBL" id="MSB74291.1"/>
    </source>
</evidence>
<reference evidence="18 19" key="4">
    <citation type="journal article" date="2019" name="Nat. Med.">
        <title>A library of human gut bacterial isolates paired with longitudinal multiomics data enables mechanistic microbiome research.</title>
        <authorList>
            <person name="Poyet M."/>
            <person name="Groussin M."/>
            <person name="Gibbons S.M."/>
            <person name="Avila-Pacheco J."/>
            <person name="Jiang X."/>
            <person name="Kearney S.M."/>
            <person name="Perrotta A.R."/>
            <person name="Berdy B."/>
            <person name="Zhao S."/>
            <person name="Lieberman T.D."/>
            <person name="Swanson P.K."/>
            <person name="Smith M."/>
            <person name="Roesemann S."/>
            <person name="Alexander J.E."/>
            <person name="Rich S.A."/>
            <person name="Livny J."/>
            <person name="Vlamakis H."/>
            <person name="Clish C."/>
            <person name="Bullock K."/>
            <person name="Deik A."/>
            <person name="Scott J."/>
            <person name="Pierce K.A."/>
            <person name="Xavier R.J."/>
            <person name="Alm E.J."/>
        </authorList>
    </citation>
    <scope>NUCLEOTIDE SEQUENCE [LARGE SCALE GENOMIC DNA]</scope>
    <source>
        <strain evidence="7 22">BIOML-A10</strain>
        <strain evidence="6 20">BIOML-A11</strain>
        <strain evidence="8 18">BIOML-A2</strain>
        <strain evidence="9 19">BIOML-A20</strain>
        <strain evidence="5 21">BIOML-A41</strain>
    </source>
</reference>
<dbReference type="AlphaFoldDB" id="A0A173W4B3"/>
<dbReference type="Proteomes" id="UP000095332">
    <property type="component" value="Unassembled WGS sequence"/>
</dbReference>
<evidence type="ECO:0000313" key="19">
    <source>
        <dbReference type="Proteomes" id="UP000441609"/>
    </source>
</evidence>
<evidence type="ECO:0000313" key="5">
    <source>
        <dbReference type="EMBL" id="MRY58059.1"/>
    </source>
</evidence>
<evidence type="ECO:0000313" key="15">
    <source>
        <dbReference type="Proteomes" id="UP000095591"/>
    </source>
</evidence>
<name>A0A173W4B3_PARDI</name>
<dbReference type="Proteomes" id="UP000315827">
    <property type="component" value="Unassembled WGS sequence"/>
</dbReference>
<reference evidence="10" key="3">
    <citation type="journal article" date="2018" name="BMC Genomics">
        <title>Whole genome sequencing and function prediction of 133 gut anaerobes isolated from chicken caecum in pure cultures.</title>
        <authorList>
            <person name="Medvecky M."/>
            <person name="Cejkova D."/>
            <person name="Polansky O."/>
            <person name="Karasova D."/>
            <person name="Kubasova T."/>
            <person name="Cizek A."/>
            <person name="Rychlik I."/>
        </authorList>
    </citation>
    <scope>NUCLEOTIDE SEQUENCE</scope>
    <source>
        <strain evidence="10">An199</strain>
    </source>
</reference>
<evidence type="ECO:0000313" key="14">
    <source>
        <dbReference type="Proteomes" id="UP000095332"/>
    </source>
</evidence>
<dbReference type="EMBL" id="CP051672">
    <property type="protein sequence ID" value="QJE27082.1"/>
    <property type="molecule type" value="Genomic_DNA"/>
</dbReference>
<evidence type="ECO:0000313" key="20">
    <source>
        <dbReference type="Proteomes" id="UP000450599"/>
    </source>
</evidence>
<dbReference type="EMBL" id="JAJCNI010000011">
    <property type="protein sequence ID" value="MCB6518210.1"/>
    <property type="molecule type" value="Genomic_DNA"/>
</dbReference>
<dbReference type="Proteomes" id="UP000095591">
    <property type="component" value="Unassembled WGS sequence"/>
</dbReference>
<evidence type="ECO:0000313" key="23">
    <source>
        <dbReference type="Proteomes" id="UP000501982"/>
    </source>
</evidence>
<dbReference type="Pfam" id="PF14053">
    <property type="entry name" value="DUF4248"/>
    <property type="match status" value="1"/>
</dbReference>
<dbReference type="Proteomes" id="UP000195950">
    <property type="component" value="Unassembled WGS sequence"/>
</dbReference>
<sequence length="79" mass="9454">MRTGYTQIDEWPVRPYSKRELAMAYAPEISPVSALNRLAEWMRYNDRLTRELGDTGYRPRQRVFTSLQVELIFRYLGRP</sequence>
<evidence type="ECO:0000313" key="21">
    <source>
        <dbReference type="Proteomes" id="UP000463337"/>
    </source>
</evidence>
<dbReference type="Proteomes" id="UP000450599">
    <property type="component" value="Unassembled WGS sequence"/>
</dbReference>
<reference evidence="3" key="7">
    <citation type="submission" date="2021-10" db="EMBL/GenBank/DDBJ databases">
        <title>Collection of gut derived symbiotic bacterial strains cultured from healthy donors.</title>
        <authorList>
            <person name="Lin H."/>
            <person name="Littmann E."/>
            <person name="Kohout C."/>
            <person name="Pamer E.G."/>
        </authorList>
    </citation>
    <scope>NUCLEOTIDE SEQUENCE</scope>
    <source>
        <strain evidence="3">DFI.2.94</strain>
    </source>
</reference>
<dbReference type="Proteomes" id="UP001221009">
    <property type="component" value="Chromosome"/>
</dbReference>
<dbReference type="Proteomes" id="UP000432516">
    <property type="component" value="Unassembled WGS sequence"/>
</dbReference>
<evidence type="ECO:0000313" key="7">
    <source>
        <dbReference type="EMBL" id="MRZ08706.1"/>
    </source>
</evidence>